<keyword evidence="5" id="KW-1015">Disulfide bond</keyword>
<evidence type="ECO:0000313" key="8">
    <source>
        <dbReference type="EMBL" id="VDN33013.1"/>
    </source>
</evidence>
<dbReference type="Proteomes" id="UP000271098">
    <property type="component" value="Unassembled WGS sequence"/>
</dbReference>
<reference evidence="10" key="1">
    <citation type="submission" date="2016-06" db="UniProtKB">
        <authorList>
            <consortium name="WormBaseParasite"/>
        </authorList>
    </citation>
    <scope>IDENTIFICATION</scope>
</reference>
<dbReference type="GO" id="GO:0007157">
    <property type="term" value="P:heterophilic cell-cell adhesion via plasma membrane cell adhesion molecules"/>
    <property type="evidence" value="ECO:0007669"/>
    <property type="project" value="TreeGrafter"/>
</dbReference>
<evidence type="ECO:0000256" key="6">
    <source>
        <dbReference type="ARBA" id="ARBA00023180"/>
    </source>
</evidence>
<dbReference type="AlphaFoldDB" id="A0A183EDJ7"/>
<evidence type="ECO:0000259" key="7">
    <source>
        <dbReference type="PROSITE" id="PS50835"/>
    </source>
</evidence>
<dbReference type="PANTHER" id="PTHR23277">
    <property type="entry name" value="NECTIN-RELATED"/>
    <property type="match status" value="1"/>
</dbReference>
<dbReference type="InterPro" id="IPR013783">
    <property type="entry name" value="Ig-like_fold"/>
</dbReference>
<dbReference type="GO" id="GO:0016020">
    <property type="term" value="C:membrane"/>
    <property type="evidence" value="ECO:0007669"/>
    <property type="project" value="UniProtKB-SubCell"/>
</dbReference>
<dbReference type="Pfam" id="PF07679">
    <property type="entry name" value="I-set"/>
    <property type="match status" value="1"/>
</dbReference>
<dbReference type="OrthoDB" id="5811465at2759"/>
<reference evidence="8 9" key="2">
    <citation type="submission" date="2018-11" db="EMBL/GenBank/DDBJ databases">
        <authorList>
            <consortium name="Pathogen Informatics"/>
        </authorList>
    </citation>
    <scope>NUCLEOTIDE SEQUENCE [LARGE SCALE GENOMIC DNA]</scope>
</reference>
<evidence type="ECO:0000313" key="9">
    <source>
        <dbReference type="Proteomes" id="UP000271098"/>
    </source>
</evidence>
<feature type="domain" description="Ig-like" evidence="7">
    <location>
        <begin position="6"/>
        <end position="93"/>
    </location>
</feature>
<evidence type="ECO:0000256" key="3">
    <source>
        <dbReference type="ARBA" id="ARBA00022737"/>
    </source>
</evidence>
<evidence type="ECO:0000256" key="2">
    <source>
        <dbReference type="ARBA" id="ARBA00022729"/>
    </source>
</evidence>
<keyword evidence="2" id="KW-0732">Signal</keyword>
<evidence type="ECO:0000256" key="4">
    <source>
        <dbReference type="ARBA" id="ARBA00023136"/>
    </source>
</evidence>
<keyword evidence="9" id="KW-1185">Reference proteome</keyword>
<dbReference type="InterPro" id="IPR003598">
    <property type="entry name" value="Ig_sub2"/>
</dbReference>
<dbReference type="InterPro" id="IPR007110">
    <property type="entry name" value="Ig-like_dom"/>
</dbReference>
<dbReference type="Gene3D" id="2.60.40.10">
    <property type="entry name" value="Immunoglobulins"/>
    <property type="match status" value="1"/>
</dbReference>
<dbReference type="InterPro" id="IPR036179">
    <property type="entry name" value="Ig-like_dom_sf"/>
</dbReference>
<organism evidence="10">
    <name type="scientific">Gongylonema pulchrum</name>
    <dbReference type="NCBI Taxonomy" id="637853"/>
    <lineage>
        <taxon>Eukaryota</taxon>
        <taxon>Metazoa</taxon>
        <taxon>Ecdysozoa</taxon>
        <taxon>Nematoda</taxon>
        <taxon>Chromadorea</taxon>
        <taxon>Rhabditida</taxon>
        <taxon>Spirurina</taxon>
        <taxon>Spiruromorpha</taxon>
        <taxon>Spiruroidea</taxon>
        <taxon>Gongylonematidae</taxon>
        <taxon>Gongylonema</taxon>
    </lineage>
</organism>
<evidence type="ECO:0000256" key="1">
    <source>
        <dbReference type="ARBA" id="ARBA00004370"/>
    </source>
</evidence>
<gene>
    <name evidence="8" type="ORF">GPUH_LOCUS19038</name>
</gene>
<dbReference type="PANTHER" id="PTHR23277:SF108">
    <property type="entry name" value="FASCICLIN-3"/>
    <property type="match status" value="1"/>
</dbReference>
<proteinExistence type="predicted"/>
<dbReference type="GO" id="GO:0007156">
    <property type="term" value="P:homophilic cell adhesion via plasma membrane adhesion molecules"/>
    <property type="evidence" value="ECO:0007669"/>
    <property type="project" value="TreeGrafter"/>
</dbReference>
<dbReference type="InterPro" id="IPR051427">
    <property type="entry name" value="Nectin/Nectin-like"/>
</dbReference>
<dbReference type="GO" id="GO:0005912">
    <property type="term" value="C:adherens junction"/>
    <property type="evidence" value="ECO:0007669"/>
    <property type="project" value="TreeGrafter"/>
</dbReference>
<dbReference type="InterPro" id="IPR013098">
    <property type="entry name" value="Ig_I-set"/>
</dbReference>
<keyword evidence="6" id="KW-0325">Glycoprotein</keyword>
<dbReference type="PROSITE" id="PS50835">
    <property type="entry name" value="IG_LIKE"/>
    <property type="match status" value="1"/>
</dbReference>
<dbReference type="EMBL" id="UYRT01087802">
    <property type="protein sequence ID" value="VDN33013.1"/>
    <property type="molecule type" value="Genomic_DNA"/>
</dbReference>
<evidence type="ECO:0000256" key="5">
    <source>
        <dbReference type="ARBA" id="ARBA00023157"/>
    </source>
</evidence>
<comment type="subcellular location">
    <subcellularLocation>
        <location evidence="1">Membrane</location>
    </subcellularLocation>
</comment>
<keyword evidence="4" id="KW-0472">Membrane</keyword>
<protein>
    <submittedName>
        <fullName evidence="10">Ig-like domain-containing protein</fullName>
    </submittedName>
</protein>
<keyword evidence="3" id="KW-0677">Repeat</keyword>
<name>A0A183EDJ7_9BILA</name>
<sequence>MCFSVPDTIIQVLLESSSESIALGDRAWFDCKVTGDPDAEITWTKEGEDELPENAQVTGNRLLFVNVREDNGGIYKCHAKTKAGPLETRTVLNVGNAKRKRKHLSRKKEKRAHKAVNRIEKKKQKTIFGSWFKSS</sequence>
<dbReference type="SMART" id="SM00409">
    <property type="entry name" value="IG"/>
    <property type="match status" value="1"/>
</dbReference>
<dbReference type="SUPFAM" id="SSF48726">
    <property type="entry name" value="Immunoglobulin"/>
    <property type="match status" value="1"/>
</dbReference>
<dbReference type="SMART" id="SM00408">
    <property type="entry name" value="IGc2"/>
    <property type="match status" value="1"/>
</dbReference>
<dbReference type="InterPro" id="IPR003599">
    <property type="entry name" value="Ig_sub"/>
</dbReference>
<dbReference type="WBParaSite" id="GPUH_0001906301-mRNA-1">
    <property type="protein sequence ID" value="GPUH_0001906301-mRNA-1"/>
    <property type="gene ID" value="GPUH_0001906301"/>
</dbReference>
<accession>A0A183EDJ7</accession>
<evidence type="ECO:0000313" key="10">
    <source>
        <dbReference type="WBParaSite" id="GPUH_0001906301-mRNA-1"/>
    </source>
</evidence>